<proteinExistence type="predicted"/>
<name>A0A7V9YX75_9BACL</name>
<evidence type="ECO:0000313" key="2">
    <source>
        <dbReference type="EMBL" id="MBA2870109.1"/>
    </source>
</evidence>
<sequence length="113" mass="13416">MKAVGKMKFILSLQGPMAAGKTSLAKRLENWLRDVTFIYENPYPIVEKRKKLKLNIFKEEDFIINQKMFIEAEIERFHKLPEGRVIFDRGPEDVEFYTLYFPKAIGQDWNVEE</sequence>
<comment type="caution">
    <text evidence="2">The sequence shown here is derived from an EMBL/GenBank/DDBJ whole genome shotgun (WGS) entry which is preliminary data.</text>
</comment>
<reference evidence="2 3" key="1">
    <citation type="submission" date="2020-07" db="EMBL/GenBank/DDBJ databases">
        <title>Genomic Encyclopedia of Type Strains, Phase IV (KMG-IV): sequencing the most valuable type-strain genomes for metagenomic binning, comparative biology and taxonomic classification.</title>
        <authorList>
            <person name="Goeker M."/>
        </authorList>
    </citation>
    <scope>NUCLEOTIDE SEQUENCE [LARGE SCALE GENOMIC DNA]</scope>
    <source>
        <strain evidence="2 3">DSM 25220</strain>
    </source>
</reference>
<dbReference type="CDD" id="cd02019">
    <property type="entry name" value="NK"/>
    <property type="match status" value="1"/>
</dbReference>
<dbReference type="Pfam" id="PF13521">
    <property type="entry name" value="AAA_28"/>
    <property type="match status" value="1"/>
</dbReference>
<keyword evidence="3" id="KW-1185">Reference proteome</keyword>
<gene>
    <name evidence="2" type="ORF">HNQ85_000367</name>
</gene>
<feature type="domain" description="NadR/Ttd14 AAA" evidence="1">
    <location>
        <begin position="13"/>
        <end position="101"/>
    </location>
</feature>
<evidence type="ECO:0000313" key="3">
    <source>
        <dbReference type="Proteomes" id="UP000580891"/>
    </source>
</evidence>
<dbReference type="EMBL" id="JACDUU010000001">
    <property type="protein sequence ID" value="MBA2870109.1"/>
    <property type="molecule type" value="Genomic_DNA"/>
</dbReference>
<dbReference type="SUPFAM" id="SSF52540">
    <property type="entry name" value="P-loop containing nucleoside triphosphate hydrolases"/>
    <property type="match status" value="1"/>
</dbReference>
<accession>A0A7V9YX75</accession>
<dbReference type="Proteomes" id="UP000580891">
    <property type="component" value="Unassembled WGS sequence"/>
</dbReference>
<keyword evidence="2" id="KW-0418">Kinase</keyword>
<evidence type="ECO:0000259" key="1">
    <source>
        <dbReference type="Pfam" id="PF13521"/>
    </source>
</evidence>
<dbReference type="AlphaFoldDB" id="A0A7V9YX75"/>
<organism evidence="2 3">
    <name type="scientific">[Anoxybacillus] calidus</name>
    <dbReference type="NCBI Taxonomy" id="575178"/>
    <lineage>
        <taxon>Bacteria</taxon>
        <taxon>Bacillati</taxon>
        <taxon>Bacillota</taxon>
        <taxon>Bacilli</taxon>
        <taxon>Bacillales</taxon>
        <taxon>Anoxybacillaceae</taxon>
        <taxon>Paranoxybacillus</taxon>
    </lineage>
</organism>
<dbReference type="InterPro" id="IPR027417">
    <property type="entry name" value="P-loop_NTPase"/>
</dbReference>
<protein>
    <submittedName>
        <fullName evidence="2">Deoxyadenosine/deoxycytidine kinase</fullName>
    </submittedName>
</protein>
<keyword evidence="2" id="KW-0808">Transferase</keyword>
<dbReference type="GO" id="GO:0016301">
    <property type="term" value="F:kinase activity"/>
    <property type="evidence" value="ECO:0007669"/>
    <property type="project" value="UniProtKB-KW"/>
</dbReference>
<dbReference type="Gene3D" id="3.40.50.300">
    <property type="entry name" value="P-loop containing nucleotide triphosphate hydrolases"/>
    <property type="match status" value="1"/>
</dbReference>
<dbReference type="InterPro" id="IPR038727">
    <property type="entry name" value="NadR/Ttd14_AAA_dom"/>
</dbReference>